<dbReference type="Proteomes" id="UP000796880">
    <property type="component" value="Unassembled WGS sequence"/>
</dbReference>
<evidence type="ECO:0000256" key="8">
    <source>
        <dbReference type="ARBA" id="ARBA00022771"/>
    </source>
</evidence>
<evidence type="ECO:0000256" key="15">
    <source>
        <dbReference type="SAM" id="Phobius"/>
    </source>
</evidence>
<keyword evidence="11 15" id="KW-1133">Transmembrane helix</keyword>
<keyword evidence="9" id="KW-0833">Ubl conjugation pathway</keyword>
<organism evidence="17 18">
    <name type="scientific">Rhamnella rubrinervis</name>
    <dbReference type="NCBI Taxonomy" id="2594499"/>
    <lineage>
        <taxon>Eukaryota</taxon>
        <taxon>Viridiplantae</taxon>
        <taxon>Streptophyta</taxon>
        <taxon>Embryophyta</taxon>
        <taxon>Tracheophyta</taxon>
        <taxon>Spermatophyta</taxon>
        <taxon>Magnoliopsida</taxon>
        <taxon>eudicotyledons</taxon>
        <taxon>Gunneridae</taxon>
        <taxon>Pentapetalae</taxon>
        <taxon>rosids</taxon>
        <taxon>fabids</taxon>
        <taxon>Rosales</taxon>
        <taxon>Rhamnaceae</taxon>
        <taxon>rhamnoid group</taxon>
        <taxon>Rhamneae</taxon>
        <taxon>Rhamnella</taxon>
    </lineage>
</organism>
<dbReference type="InterPro" id="IPR001841">
    <property type="entry name" value="Znf_RING"/>
</dbReference>
<dbReference type="SMART" id="SM00184">
    <property type="entry name" value="RING"/>
    <property type="match status" value="1"/>
</dbReference>
<evidence type="ECO:0000256" key="1">
    <source>
        <dbReference type="ARBA" id="ARBA00000900"/>
    </source>
</evidence>
<name>A0A8K0HGW3_9ROSA</name>
<dbReference type="EMBL" id="VOIH02000003">
    <property type="protein sequence ID" value="KAF3451944.1"/>
    <property type="molecule type" value="Genomic_DNA"/>
</dbReference>
<comment type="similarity">
    <text evidence="13">Belongs to the RING-type zinc finger family. ATL subfamily.</text>
</comment>
<evidence type="ECO:0000256" key="3">
    <source>
        <dbReference type="ARBA" id="ARBA00004906"/>
    </source>
</evidence>
<proteinExistence type="inferred from homology"/>
<dbReference type="PROSITE" id="PS50089">
    <property type="entry name" value="ZF_RING_2"/>
    <property type="match status" value="1"/>
</dbReference>
<comment type="subcellular location">
    <subcellularLocation>
        <location evidence="2">Membrane</location>
        <topology evidence="2">Single-pass membrane protein</topology>
    </subcellularLocation>
</comment>
<dbReference type="GO" id="GO:0016020">
    <property type="term" value="C:membrane"/>
    <property type="evidence" value="ECO:0007669"/>
    <property type="project" value="UniProtKB-SubCell"/>
</dbReference>
<evidence type="ECO:0000256" key="14">
    <source>
        <dbReference type="PROSITE-ProRule" id="PRU00175"/>
    </source>
</evidence>
<protein>
    <recommendedName>
        <fullName evidence="4">RING-type E3 ubiquitin transferase</fullName>
        <ecNumber evidence="4">2.3.2.27</ecNumber>
    </recommendedName>
</protein>
<dbReference type="Pfam" id="PF13639">
    <property type="entry name" value="zf-RING_2"/>
    <property type="match status" value="1"/>
</dbReference>
<evidence type="ECO:0000256" key="7">
    <source>
        <dbReference type="ARBA" id="ARBA00022723"/>
    </source>
</evidence>
<dbReference type="OrthoDB" id="8062037at2759"/>
<sequence>MVGDSLLEKSIIGMSIIIITILTTGFFLVRRWLQNLDGNHTAKVEEEGVEDAPVCTVCLSQVYPVENFQLLPHCKHGFHAHCIDTWLKYQPTCPLCRKKAVILLPQNHDHNDSGVFGYVFKSVYNWIEGLGNSAML</sequence>
<keyword evidence="18" id="KW-1185">Reference proteome</keyword>
<keyword evidence="10" id="KW-0862">Zinc</keyword>
<dbReference type="GO" id="GO:0061630">
    <property type="term" value="F:ubiquitin protein ligase activity"/>
    <property type="evidence" value="ECO:0007669"/>
    <property type="project" value="UniProtKB-EC"/>
</dbReference>
<evidence type="ECO:0000313" key="18">
    <source>
        <dbReference type="Proteomes" id="UP000796880"/>
    </source>
</evidence>
<reference evidence="17" key="1">
    <citation type="submission" date="2020-03" db="EMBL/GenBank/DDBJ databases">
        <title>A high-quality chromosome-level genome assembly of a woody plant with both climbing and erect habits, Rhamnella rubrinervis.</title>
        <authorList>
            <person name="Lu Z."/>
            <person name="Yang Y."/>
            <person name="Zhu X."/>
            <person name="Sun Y."/>
        </authorList>
    </citation>
    <scope>NUCLEOTIDE SEQUENCE</scope>
    <source>
        <strain evidence="17">BYM</strain>
        <tissue evidence="17">Leaf</tissue>
    </source>
</reference>
<evidence type="ECO:0000256" key="10">
    <source>
        <dbReference type="ARBA" id="ARBA00022833"/>
    </source>
</evidence>
<keyword evidence="12 15" id="KW-0472">Membrane</keyword>
<dbReference type="GO" id="GO:0008270">
    <property type="term" value="F:zinc ion binding"/>
    <property type="evidence" value="ECO:0007669"/>
    <property type="project" value="UniProtKB-KW"/>
</dbReference>
<gene>
    <name evidence="17" type="ORF">FNV43_RR08040</name>
</gene>
<keyword evidence="7" id="KW-0479">Metal-binding</keyword>
<evidence type="ECO:0000256" key="12">
    <source>
        <dbReference type="ARBA" id="ARBA00023136"/>
    </source>
</evidence>
<feature type="domain" description="RING-type" evidence="16">
    <location>
        <begin position="55"/>
        <end position="97"/>
    </location>
</feature>
<keyword evidence="5" id="KW-0808">Transferase</keyword>
<dbReference type="Gene3D" id="3.30.40.10">
    <property type="entry name" value="Zinc/RING finger domain, C3HC4 (zinc finger)"/>
    <property type="match status" value="1"/>
</dbReference>
<dbReference type="SUPFAM" id="SSF57850">
    <property type="entry name" value="RING/U-box"/>
    <property type="match status" value="1"/>
</dbReference>
<feature type="transmembrane region" description="Helical" evidence="15">
    <location>
        <begin position="12"/>
        <end position="29"/>
    </location>
</feature>
<comment type="catalytic activity">
    <reaction evidence="1">
        <text>S-ubiquitinyl-[E2 ubiquitin-conjugating enzyme]-L-cysteine + [acceptor protein]-L-lysine = [E2 ubiquitin-conjugating enzyme]-L-cysteine + N(6)-ubiquitinyl-[acceptor protein]-L-lysine.</text>
        <dbReference type="EC" id="2.3.2.27"/>
    </reaction>
</comment>
<dbReference type="EC" id="2.3.2.27" evidence="4"/>
<evidence type="ECO:0000313" key="17">
    <source>
        <dbReference type="EMBL" id="KAF3451944.1"/>
    </source>
</evidence>
<accession>A0A8K0HGW3</accession>
<evidence type="ECO:0000256" key="2">
    <source>
        <dbReference type="ARBA" id="ARBA00004167"/>
    </source>
</evidence>
<dbReference type="PANTHER" id="PTHR45768">
    <property type="entry name" value="E3 UBIQUITIN-PROTEIN LIGASE RNF13-LIKE"/>
    <property type="match status" value="1"/>
</dbReference>
<comment type="pathway">
    <text evidence="3">Protein modification; protein ubiquitination.</text>
</comment>
<comment type="caution">
    <text evidence="17">The sequence shown here is derived from an EMBL/GenBank/DDBJ whole genome shotgun (WGS) entry which is preliminary data.</text>
</comment>
<evidence type="ECO:0000256" key="11">
    <source>
        <dbReference type="ARBA" id="ARBA00022989"/>
    </source>
</evidence>
<evidence type="ECO:0000256" key="5">
    <source>
        <dbReference type="ARBA" id="ARBA00022679"/>
    </source>
</evidence>
<dbReference type="InterPro" id="IPR013083">
    <property type="entry name" value="Znf_RING/FYVE/PHD"/>
</dbReference>
<evidence type="ECO:0000256" key="13">
    <source>
        <dbReference type="ARBA" id="ARBA00024209"/>
    </source>
</evidence>
<dbReference type="AlphaFoldDB" id="A0A8K0HGW3"/>
<evidence type="ECO:0000259" key="16">
    <source>
        <dbReference type="PROSITE" id="PS50089"/>
    </source>
</evidence>
<evidence type="ECO:0000256" key="9">
    <source>
        <dbReference type="ARBA" id="ARBA00022786"/>
    </source>
</evidence>
<dbReference type="PANTHER" id="PTHR45768:SF16">
    <property type="entry name" value="E3 UBIQUITIN-PROTEIN LIGASE ATL4"/>
    <property type="match status" value="1"/>
</dbReference>
<evidence type="ECO:0000256" key="4">
    <source>
        <dbReference type="ARBA" id="ARBA00012483"/>
    </source>
</evidence>
<keyword evidence="8 14" id="KW-0863">Zinc-finger</keyword>
<keyword evidence="6 15" id="KW-0812">Transmembrane</keyword>
<evidence type="ECO:0000256" key="6">
    <source>
        <dbReference type="ARBA" id="ARBA00022692"/>
    </source>
</evidence>